<evidence type="ECO:0000313" key="2">
    <source>
        <dbReference type="EMBL" id="RJT45080.1"/>
    </source>
</evidence>
<dbReference type="Pfam" id="PF01066">
    <property type="entry name" value="CDP-OH_P_transf"/>
    <property type="match status" value="1"/>
</dbReference>
<dbReference type="RefSeq" id="WP_120132314.1">
    <property type="nucleotide sequence ID" value="NZ_RAHH01000008.1"/>
</dbReference>
<keyword evidence="1" id="KW-0812">Transmembrane</keyword>
<dbReference type="EMBL" id="RAHH01000008">
    <property type="protein sequence ID" value="RJT45080.1"/>
    <property type="molecule type" value="Genomic_DNA"/>
</dbReference>
<dbReference type="InterPro" id="IPR000462">
    <property type="entry name" value="CDP-OH_P_trans"/>
</dbReference>
<dbReference type="GO" id="GO:0016780">
    <property type="term" value="F:phosphotransferase activity, for other substituted phosphate groups"/>
    <property type="evidence" value="ECO:0007669"/>
    <property type="project" value="InterPro"/>
</dbReference>
<sequence length="200" mass="21895">MTLYDIKPQFQNLLRPLVLKLHQRGVTPNQVTLTALAMSVIAGVLLSAFPCPLLFLSLGVFLTVRMALNALDGMLAREFNQQTRTGAILNEVGDILSDVSLYLPFAFLPDVSLWWVILVLFLSCLTEFCAVVSQTLTGQRGNGGPLGKSDRALLFGTTGLGIALWPQYLFIINIVFIIAAPLLVWTCINRCRGAMVAKNV</sequence>
<name>A0A419NAP2_9GAMM</name>
<gene>
    <name evidence="2" type="ORF">D6C13_08300</name>
</gene>
<organism evidence="2 3">
    <name type="scientific">Rahnella woolbedingensis</name>
    <dbReference type="NCBI Taxonomy" id="1510574"/>
    <lineage>
        <taxon>Bacteria</taxon>
        <taxon>Pseudomonadati</taxon>
        <taxon>Pseudomonadota</taxon>
        <taxon>Gammaproteobacteria</taxon>
        <taxon>Enterobacterales</taxon>
        <taxon>Yersiniaceae</taxon>
        <taxon>Rahnella</taxon>
    </lineage>
</organism>
<accession>A0A419NAP2</accession>
<reference evidence="2 3" key="1">
    <citation type="submission" date="2018-09" db="EMBL/GenBank/DDBJ databases">
        <authorList>
            <person name="Le Fleche-Mateos A."/>
        </authorList>
    </citation>
    <scope>NUCLEOTIDE SEQUENCE [LARGE SCALE GENOMIC DNA]</scope>
    <source>
        <strain evidence="2 3">DSM 27399</strain>
    </source>
</reference>
<dbReference type="Proteomes" id="UP000284908">
    <property type="component" value="Unassembled WGS sequence"/>
</dbReference>
<dbReference type="Gene3D" id="1.20.120.1760">
    <property type="match status" value="1"/>
</dbReference>
<dbReference type="GO" id="GO:0016020">
    <property type="term" value="C:membrane"/>
    <property type="evidence" value="ECO:0007669"/>
    <property type="project" value="InterPro"/>
</dbReference>
<keyword evidence="2" id="KW-0808">Transferase</keyword>
<dbReference type="InterPro" id="IPR043130">
    <property type="entry name" value="CDP-OH_PTrfase_TM_dom"/>
</dbReference>
<comment type="caution">
    <text evidence="2">The sequence shown here is derived from an EMBL/GenBank/DDBJ whole genome shotgun (WGS) entry which is preliminary data.</text>
</comment>
<keyword evidence="1" id="KW-0472">Membrane</keyword>
<protein>
    <submittedName>
        <fullName evidence="2">CDP-alcohol phosphatidyltransferase family protein</fullName>
    </submittedName>
</protein>
<dbReference type="OrthoDB" id="1034332at2"/>
<feature type="transmembrane region" description="Helical" evidence="1">
    <location>
        <begin position="113"/>
        <end position="132"/>
    </location>
</feature>
<dbReference type="GO" id="GO:0008654">
    <property type="term" value="P:phospholipid biosynthetic process"/>
    <property type="evidence" value="ECO:0007669"/>
    <property type="project" value="InterPro"/>
</dbReference>
<keyword evidence="1" id="KW-1133">Transmembrane helix</keyword>
<evidence type="ECO:0000256" key="1">
    <source>
        <dbReference type="SAM" id="Phobius"/>
    </source>
</evidence>
<proteinExistence type="predicted"/>
<evidence type="ECO:0000313" key="3">
    <source>
        <dbReference type="Proteomes" id="UP000284908"/>
    </source>
</evidence>
<feature type="transmembrane region" description="Helical" evidence="1">
    <location>
        <begin position="152"/>
        <end position="185"/>
    </location>
</feature>
<keyword evidence="3" id="KW-1185">Reference proteome</keyword>
<dbReference type="AlphaFoldDB" id="A0A419NAP2"/>